<sequence>MSRQIKFDLEINCLKRKLESAAAQYKYNFRHPKVLEISEKLDHLIVKQMKNGKFS</sequence>
<dbReference type="InterPro" id="IPR037208">
    <property type="entry name" value="Spo0E-like_sf"/>
</dbReference>
<evidence type="ECO:0000313" key="2">
    <source>
        <dbReference type="Proteomes" id="UP001519287"/>
    </source>
</evidence>
<protein>
    <recommendedName>
        <fullName evidence="3">Aspartyl-phosphate phosphatase Spo0E family protein</fullName>
    </recommendedName>
</protein>
<dbReference type="EMBL" id="JAGGLB010000015">
    <property type="protein sequence ID" value="MBP1992709.1"/>
    <property type="molecule type" value="Genomic_DNA"/>
</dbReference>
<reference evidence="1 2" key="1">
    <citation type="submission" date="2021-03" db="EMBL/GenBank/DDBJ databases">
        <title>Genomic Encyclopedia of Type Strains, Phase IV (KMG-IV): sequencing the most valuable type-strain genomes for metagenomic binning, comparative biology and taxonomic classification.</title>
        <authorList>
            <person name="Goeker M."/>
        </authorList>
    </citation>
    <scope>NUCLEOTIDE SEQUENCE [LARGE SCALE GENOMIC DNA]</scope>
    <source>
        <strain evidence="1 2">DSM 26048</strain>
    </source>
</reference>
<dbReference type="Gene3D" id="4.10.280.10">
    <property type="entry name" value="Helix-loop-helix DNA-binding domain"/>
    <property type="match status" value="1"/>
</dbReference>
<dbReference type="Proteomes" id="UP001519287">
    <property type="component" value="Unassembled WGS sequence"/>
</dbReference>
<dbReference type="InterPro" id="IPR018540">
    <property type="entry name" value="Spo0E-like"/>
</dbReference>
<keyword evidence="2" id="KW-1185">Reference proteome</keyword>
<comment type="caution">
    <text evidence="1">The sequence shown here is derived from an EMBL/GenBank/DDBJ whole genome shotgun (WGS) entry which is preliminary data.</text>
</comment>
<dbReference type="SUPFAM" id="SSF140500">
    <property type="entry name" value="BAS1536-like"/>
    <property type="match status" value="1"/>
</dbReference>
<dbReference type="RefSeq" id="WP_209973964.1">
    <property type="nucleotide sequence ID" value="NZ_JAGGLB010000015.1"/>
</dbReference>
<evidence type="ECO:0000313" key="1">
    <source>
        <dbReference type="EMBL" id="MBP1992709.1"/>
    </source>
</evidence>
<proteinExistence type="predicted"/>
<name>A0ABS4IYN9_9BACL</name>
<dbReference type="InterPro" id="IPR036638">
    <property type="entry name" value="HLH_DNA-bd_sf"/>
</dbReference>
<evidence type="ECO:0008006" key="3">
    <source>
        <dbReference type="Google" id="ProtNLM"/>
    </source>
</evidence>
<gene>
    <name evidence="1" type="ORF">J2Z66_004322</name>
</gene>
<accession>A0ABS4IYN9</accession>
<organism evidence="1 2">
    <name type="scientific">Paenibacillus eucommiae</name>
    <dbReference type="NCBI Taxonomy" id="1355755"/>
    <lineage>
        <taxon>Bacteria</taxon>
        <taxon>Bacillati</taxon>
        <taxon>Bacillota</taxon>
        <taxon>Bacilli</taxon>
        <taxon>Bacillales</taxon>
        <taxon>Paenibacillaceae</taxon>
        <taxon>Paenibacillus</taxon>
    </lineage>
</organism>
<dbReference type="Pfam" id="PF09388">
    <property type="entry name" value="SpoOE-like"/>
    <property type="match status" value="1"/>
</dbReference>